<feature type="transmembrane region" description="Helical" evidence="3">
    <location>
        <begin position="68"/>
        <end position="89"/>
    </location>
</feature>
<gene>
    <name evidence="4" type="ORF">RND81_11G223800</name>
</gene>
<evidence type="ECO:0000256" key="3">
    <source>
        <dbReference type="SAM" id="Phobius"/>
    </source>
</evidence>
<dbReference type="Proteomes" id="UP001443914">
    <property type="component" value="Unassembled WGS sequence"/>
</dbReference>
<evidence type="ECO:0008006" key="6">
    <source>
        <dbReference type="Google" id="ProtNLM"/>
    </source>
</evidence>
<keyword evidence="3" id="KW-1133">Transmembrane helix</keyword>
<dbReference type="Gene3D" id="3.40.30.10">
    <property type="entry name" value="Glutaredoxin"/>
    <property type="match status" value="1"/>
</dbReference>
<dbReference type="Pfam" id="PF02630">
    <property type="entry name" value="SCO1-SenC"/>
    <property type="match status" value="1"/>
</dbReference>
<name>A0AAW1HQC1_SAPOF</name>
<dbReference type="InterPro" id="IPR003782">
    <property type="entry name" value="SCO1/SenC"/>
</dbReference>
<comment type="caution">
    <text evidence="4">The sequence shown here is derived from an EMBL/GenBank/DDBJ whole genome shotgun (WGS) entry which is preliminary data.</text>
</comment>
<dbReference type="PANTHER" id="PTHR12151">
    <property type="entry name" value="ELECTRON TRANSPORT PROTIN SCO1/SENC FAMILY MEMBER"/>
    <property type="match status" value="1"/>
</dbReference>
<feature type="region of interest" description="Disordered" evidence="2">
    <location>
        <begin position="32"/>
        <end position="66"/>
    </location>
</feature>
<protein>
    <recommendedName>
        <fullName evidence="6">Protein SCO1 homolog 2, mitochondrial</fullName>
    </recommendedName>
</protein>
<keyword evidence="3" id="KW-0472">Membrane</keyword>
<reference evidence="4" key="1">
    <citation type="submission" date="2024-03" db="EMBL/GenBank/DDBJ databases">
        <title>WGS assembly of Saponaria officinalis var. Norfolk2.</title>
        <authorList>
            <person name="Jenkins J."/>
            <person name="Shu S."/>
            <person name="Grimwood J."/>
            <person name="Barry K."/>
            <person name="Goodstein D."/>
            <person name="Schmutz J."/>
            <person name="Leebens-Mack J."/>
            <person name="Osbourn A."/>
        </authorList>
    </citation>
    <scope>NUCLEOTIDE SEQUENCE [LARGE SCALE GENOMIC DNA]</scope>
    <source>
        <strain evidence="4">JIC</strain>
    </source>
</reference>
<evidence type="ECO:0000256" key="2">
    <source>
        <dbReference type="SAM" id="MobiDB-lite"/>
    </source>
</evidence>
<dbReference type="PANTHER" id="PTHR12151:SF1">
    <property type="entry name" value="PROTEIN SCO1 HOMOLOG 2, MITOCHONDRIAL"/>
    <property type="match status" value="1"/>
</dbReference>
<dbReference type="AlphaFoldDB" id="A0AAW1HQC1"/>
<dbReference type="CDD" id="cd02968">
    <property type="entry name" value="SCO"/>
    <property type="match status" value="1"/>
</dbReference>
<comment type="similarity">
    <text evidence="1">Belongs to the SCO1/2 family.</text>
</comment>
<dbReference type="GO" id="GO:0033617">
    <property type="term" value="P:mitochondrial respiratory chain complex IV assembly"/>
    <property type="evidence" value="ECO:0007669"/>
    <property type="project" value="TreeGrafter"/>
</dbReference>
<dbReference type="GO" id="GO:0005739">
    <property type="term" value="C:mitochondrion"/>
    <property type="evidence" value="ECO:0007669"/>
    <property type="project" value="GOC"/>
</dbReference>
<keyword evidence="3" id="KW-0812">Transmembrane</keyword>
<evidence type="ECO:0000313" key="4">
    <source>
        <dbReference type="EMBL" id="KAK9678624.1"/>
    </source>
</evidence>
<dbReference type="InterPro" id="IPR036249">
    <property type="entry name" value="Thioredoxin-like_sf"/>
</dbReference>
<evidence type="ECO:0000313" key="5">
    <source>
        <dbReference type="Proteomes" id="UP001443914"/>
    </source>
</evidence>
<dbReference type="FunFam" id="3.40.30.10:FF:000013">
    <property type="entry name" value="Blast:Protein SCO1 homolog, mitochondrial"/>
    <property type="match status" value="1"/>
</dbReference>
<sequence length="274" mass="30428">MYKSAFQSLSLLRTSQSPNFAQRLGPSKRCQFRGYSRSAGHRNEGAKGQELISETRSTSSSSSSSSSFLTFGIPAALLGAVGLACFVRYNDERRSIKKGEGGKQGIAKNGPKIGGPFTLINTKHQTVTEKDLIGNWVLLYFGYTSSPDVGPAELQKLAKAIDILESQQNIRVLPIFVTLDPQRDNPSHLEAYLREFDSRIVGLTGPVSSIRQIAQEYRVFFKRVEEDENDYLVETSHTMYFINPNMEIVRCFGTEYGAEELSEAIVKELKGSAH</sequence>
<feature type="compositionally biased region" description="Low complexity" evidence="2">
    <location>
        <begin position="57"/>
        <end position="66"/>
    </location>
</feature>
<dbReference type="SUPFAM" id="SSF52833">
    <property type="entry name" value="Thioredoxin-like"/>
    <property type="match status" value="1"/>
</dbReference>
<accession>A0AAW1HQC1</accession>
<dbReference type="EMBL" id="JBDFQZ010000011">
    <property type="protein sequence ID" value="KAK9678624.1"/>
    <property type="molecule type" value="Genomic_DNA"/>
</dbReference>
<proteinExistence type="inferred from homology"/>
<organism evidence="4 5">
    <name type="scientific">Saponaria officinalis</name>
    <name type="common">Common soapwort</name>
    <name type="synonym">Lychnis saponaria</name>
    <dbReference type="NCBI Taxonomy" id="3572"/>
    <lineage>
        <taxon>Eukaryota</taxon>
        <taxon>Viridiplantae</taxon>
        <taxon>Streptophyta</taxon>
        <taxon>Embryophyta</taxon>
        <taxon>Tracheophyta</taxon>
        <taxon>Spermatophyta</taxon>
        <taxon>Magnoliopsida</taxon>
        <taxon>eudicotyledons</taxon>
        <taxon>Gunneridae</taxon>
        <taxon>Pentapetalae</taxon>
        <taxon>Caryophyllales</taxon>
        <taxon>Caryophyllaceae</taxon>
        <taxon>Caryophylleae</taxon>
        <taxon>Saponaria</taxon>
    </lineage>
</organism>
<keyword evidence="5" id="KW-1185">Reference proteome</keyword>
<evidence type="ECO:0000256" key="1">
    <source>
        <dbReference type="ARBA" id="ARBA00010996"/>
    </source>
</evidence>